<dbReference type="GO" id="GO:0046872">
    <property type="term" value="F:metal ion binding"/>
    <property type="evidence" value="ECO:0007669"/>
    <property type="project" value="UniProtKB-KW"/>
</dbReference>
<dbReference type="InterPro" id="IPR058240">
    <property type="entry name" value="rSAM_sf"/>
</dbReference>
<dbReference type="InterPro" id="IPR007197">
    <property type="entry name" value="rSAM"/>
</dbReference>
<evidence type="ECO:0000256" key="12">
    <source>
        <dbReference type="PIRNR" id="PIRNR000368"/>
    </source>
</evidence>
<dbReference type="SFLD" id="SFLDG01066">
    <property type="entry name" value="organic_radical-activating_enz"/>
    <property type="match status" value="1"/>
</dbReference>
<dbReference type="RefSeq" id="WP_036943626.1">
    <property type="nucleotide sequence ID" value="NZ_JQKC01000022.1"/>
</dbReference>
<dbReference type="NCBIfam" id="TIGR02491">
    <property type="entry name" value="NrdG"/>
    <property type="match status" value="1"/>
</dbReference>
<evidence type="ECO:0000256" key="10">
    <source>
        <dbReference type="ARBA" id="ARBA00023014"/>
    </source>
</evidence>
<organism evidence="13 14">
    <name type="scientific">Pseudobacteroides cellulosolvens ATCC 35603 = DSM 2933</name>
    <dbReference type="NCBI Taxonomy" id="398512"/>
    <lineage>
        <taxon>Bacteria</taxon>
        <taxon>Bacillati</taxon>
        <taxon>Bacillota</taxon>
        <taxon>Clostridia</taxon>
        <taxon>Eubacteriales</taxon>
        <taxon>Oscillospiraceae</taxon>
        <taxon>Pseudobacteroides</taxon>
    </lineage>
</organism>
<dbReference type="PATRIC" id="fig|398512.5.peg.5508"/>
<evidence type="ECO:0000256" key="6">
    <source>
        <dbReference type="ARBA" id="ARBA00022691"/>
    </source>
</evidence>
<evidence type="ECO:0000256" key="11">
    <source>
        <dbReference type="ARBA" id="ARBA00047365"/>
    </source>
</evidence>
<dbReference type="PROSITE" id="PS01087">
    <property type="entry name" value="RADICAL_ACTIVATING"/>
    <property type="match status" value="1"/>
</dbReference>
<evidence type="ECO:0000256" key="7">
    <source>
        <dbReference type="ARBA" id="ARBA00022723"/>
    </source>
</evidence>
<dbReference type="PIRSF" id="PIRSF000368">
    <property type="entry name" value="NrdG"/>
    <property type="match status" value="1"/>
</dbReference>
<dbReference type="InterPro" id="IPR034457">
    <property type="entry name" value="Organic_radical-activating"/>
</dbReference>
<gene>
    <name evidence="13" type="ORF">Bccel_5253</name>
</gene>
<dbReference type="eggNOG" id="COG0602">
    <property type="taxonomic scope" value="Bacteria"/>
</dbReference>
<evidence type="ECO:0000256" key="3">
    <source>
        <dbReference type="ARBA" id="ARBA00009777"/>
    </source>
</evidence>
<dbReference type="GO" id="GO:0043365">
    <property type="term" value="F:[formate-C-acetyltransferase]-activating enzyme activity"/>
    <property type="evidence" value="ECO:0007669"/>
    <property type="project" value="InterPro"/>
</dbReference>
<dbReference type="PANTHER" id="PTHR30352:SF2">
    <property type="entry name" value="ANAEROBIC RIBONUCLEOSIDE-TRIPHOSPHATE REDUCTASE-ACTIVATING PROTEIN"/>
    <property type="match status" value="1"/>
</dbReference>
<evidence type="ECO:0000256" key="1">
    <source>
        <dbReference type="ARBA" id="ARBA00001966"/>
    </source>
</evidence>
<dbReference type="InterPro" id="IPR001989">
    <property type="entry name" value="Radical_activat_CS"/>
</dbReference>
<dbReference type="GO" id="GO:0051539">
    <property type="term" value="F:4 iron, 4 sulfur cluster binding"/>
    <property type="evidence" value="ECO:0007669"/>
    <property type="project" value="UniProtKB-KW"/>
</dbReference>
<dbReference type="Proteomes" id="UP000036923">
    <property type="component" value="Unassembled WGS sequence"/>
</dbReference>
<dbReference type="OrthoDB" id="9782387at2"/>
<evidence type="ECO:0000313" key="13">
    <source>
        <dbReference type="EMBL" id="KNY29976.1"/>
    </source>
</evidence>
<evidence type="ECO:0000313" key="14">
    <source>
        <dbReference type="Proteomes" id="UP000036923"/>
    </source>
</evidence>
<dbReference type="PANTHER" id="PTHR30352">
    <property type="entry name" value="PYRUVATE FORMATE-LYASE-ACTIVATING ENZYME"/>
    <property type="match status" value="1"/>
</dbReference>
<comment type="similarity">
    <text evidence="3 12">Belongs to the organic radical-activating enzymes family.</text>
</comment>
<dbReference type="SFLD" id="SFLDG01063">
    <property type="entry name" value="activating_enzymes__group_1"/>
    <property type="match status" value="1"/>
</dbReference>
<evidence type="ECO:0000256" key="4">
    <source>
        <dbReference type="ARBA" id="ARBA00014281"/>
    </source>
</evidence>
<dbReference type="SFLD" id="SFLDS00029">
    <property type="entry name" value="Radical_SAM"/>
    <property type="match status" value="1"/>
</dbReference>
<keyword evidence="6" id="KW-0949">S-adenosyl-L-methionine</keyword>
<keyword evidence="5" id="KW-0004">4Fe-4S</keyword>
<dbReference type="SFLD" id="SFLDF00299">
    <property type="entry name" value="anaerobic_ribonucleoside-triph"/>
    <property type="match status" value="1"/>
</dbReference>
<keyword evidence="14" id="KW-1185">Reference proteome</keyword>
<dbReference type="EMBL" id="LGTC01000001">
    <property type="protein sequence ID" value="KNY29976.1"/>
    <property type="molecule type" value="Genomic_DNA"/>
</dbReference>
<dbReference type="EC" id="1.97.1.-" evidence="12"/>
<dbReference type="STRING" id="398512.Bccel_5253"/>
<keyword evidence="8 12" id="KW-0560">Oxidoreductase</keyword>
<comment type="caution">
    <text evidence="13">The sequence shown here is derived from an EMBL/GenBank/DDBJ whole genome shotgun (WGS) entry which is preliminary data.</text>
</comment>
<dbReference type="InterPro" id="IPR012837">
    <property type="entry name" value="NrdG"/>
</dbReference>
<protein>
    <recommendedName>
        <fullName evidence="4 12">Anaerobic ribonucleoside-triphosphate reductase-activating protein</fullName>
        <ecNumber evidence="12">1.97.1.-</ecNumber>
    </recommendedName>
</protein>
<dbReference type="Gene3D" id="3.20.20.70">
    <property type="entry name" value="Aldolase class I"/>
    <property type="match status" value="1"/>
</dbReference>
<evidence type="ECO:0000256" key="8">
    <source>
        <dbReference type="ARBA" id="ARBA00023002"/>
    </source>
</evidence>
<sequence length="169" mass="18784">MSKFIRIAGVVKESIVDGPGLRYVVFAQGCKHNCKGCHNPHTHSFEGGSIVEVDSIISEMKANPLLDGITLSGGEPFEQAECFGQLAKKAKANGYDVMTYTGYSYEDILKCKNERVGWDELFENSDVIVDGKYEENKRNLMLSYRGSENQRIIDVGQSIALNKIVQIDI</sequence>
<name>A0A0L6JVS8_9FIRM</name>
<proteinExistence type="inferred from homology"/>
<evidence type="ECO:0000256" key="5">
    <source>
        <dbReference type="ARBA" id="ARBA00022485"/>
    </source>
</evidence>
<dbReference type="GO" id="GO:0004748">
    <property type="term" value="F:ribonucleoside-diphosphate reductase activity, thioredoxin disulfide as acceptor"/>
    <property type="evidence" value="ECO:0007669"/>
    <property type="project" value="TreeGrafter"/>
</dbReference>
<accession>A0A0L6JVS8</accession>
<keyword evidence="7" id="KW-0479">Metal-binding</keyword>
<comment type="function">
    <text evidence="2 12">Activation of anaerobic ribonucleoside-triphosphate reductase under anaerobic conditions by generation of an organic free radical, using S-adenosylmethionine and reduced flavodoxin as cosubstrates to produce 5'-deoxy-adenosine.</text>
</comment>
<reference evidence="14" key="1">
    <citation type="submission" date="2015-07" db="EMBL/GenBank/DDBJ databases">
        <title>Near-Complete Genome Sequence of the Cellulolytic Bacterium Bacteroides (Pseudobacteroides) cellulosolvens ATCC 35603.</title>
        <authorList>
            <person name="Dassa B."/>
            <person name="Utturkar S.M."/>
            <person name="Klingeman D.M."/>
            <person name="Hurt R.A."/>
            <person name="Keller M."/>
            <person name="Xu J."/>
            <person name="Reddy Y.H.K."/>
            <person name="Borovok I."/>
            <person name="Grinberg I.R."/>
            <person name="Lamed R."/>
            <person name="Zhivin O."/>
            <person name="Bayer E.A."/>
            <person name="Brown S.D."/>
        </authorList>
    </citation>
    <scope>NUCLEOTIDE SEQUENCE [LARGE SCALE GENOMIC DNA]</scope>
    <source>
        <strain evidence="14">DSM 2933</strain>
    </source>
</reference>
<dbReference type="Pfam" id="PF13353">
    <property type="entry name" value="Fer4_12"/>
    <property type="match status" value="1"/>
</dbReference>
<evidence type="ECO:0000256" key="9">
    <source>
        <dbReference type="ARBA" id="ARBA00023004"/>
    </source>
</evidence>
<dbReference type="InterPro" id="IPR013785">
    <property type="entry name" value="Aldolase_TIM"/>
</dbReference>
<dbReference type="AlphaFoldDB" id="A0A0L6JVS8"/>
<comment type="cofactor">
    <cofactor evidence="1">
        <name>[4Fe-4S] cluster</name>
        <dbReference type="ChEBI" id="CHEBI:49883"/>
    </cofactor>
</comment>
<comment type="catalytic activity">
    <reaction evidence="11">
        <text>glycyl-[protein] + reduced [flavodoxin] + S-adenosyl-L-methionine = glycin-2-yl radical-[protein] + semiquinone [flavodoxin] + 5'-deoxyadenosine + L-methionine + H(+)</text>
        <dbReference type="Rhea" id="RHEA:61976"/>
        <dbReference type="Rhea" id="RHEA-COMP:10622"/>
        <dbReference type="Rhea" id="RHEA-COMP:14480"/>
        <dbReference type="Rhea" id="RHEA-COMP:15993"/>
        <dbReference type="Rhea" id="RHEA-COMP:15994"/>
        <dbReference type="ChEBI" id="CHEBI:15378"/>
        <dbReference type="ChEBI" id="CHEBI:17319"/>
        <dbReference type="ChEBI" id="CHEBI:29947"/>
        <dbReference type="ChEBI" id="CHEBI:32722"/>
        <dbReference type="ChEBI" id="CHEBI:57618"/>
        <dbReference type="ChEBI" id="CHEBI:57844"/>
        <dbReference type="ChEBI" id="CHEBI:59789"/>
        <dbReference type="ChEBI" id="CHEBI:140311"/>
    </reaction>
</comment>
<dbReference type="CDD" id="cd01335">
    <property type="entry name" value="Radical_SAM"/>
    <property type="match status" value="1"/>
</dbReference>
<evidence type="ECO:0000256" key="2">
    <source>
        <dbReference type="ARBA" id="ARBA00003852"/>
    </source>
</evidence>
<dbReference type="SUPFAM" id="SSF102114">
    <property type="entry name" value="Radical SAM enzymes"/>
    <property type="match status" value="1"/>
</dbReference>
<keyword evidence="10" id="KW-0411">Iron-sulfur</keyword>
<keyword evidence="9" id="KW-0408">Iron</keyword>